<gene>
    <name evidence="2" type="ORF">Q8A49_17335</name>
</gene>
<organism evidence="2 3">
    <name type="scientific">Nocardiopsis tropica</name>
    <dbReference type="NCBI Taxonomy" id="109330"/>
    <lineage>
        <taxon>Bacteria</taxon>
        <taxon>Bacillati</taxon>
        <taxon>Actinomycetota</taxon>
        <taxon>Actinomycetes</taxon>
        <taxon>Streptosporangiales</taxon>
        <taxon>Nocardiopsidaceae</taxon>
        <taxon>Nocardiopsis</taxon>
    </lineage>
</organism>
<sequence>MEPTVKLCRESGEGPENPWKIAFAICVPVLIFLVLLQAAD</sequence>
<evidence type="ECO:0000313" key="2">
    <source>
        <dbReference type="EMBL" id="MEE2052266.1"/>
    </source>
</evidence>
<protein>
    <submittedName>
        <fullName evidence="2">Uncharacterized protein</fullName>
    </submittedName>
</protein>
<keyword evidence="1" id="KW-0812">Transmembrane</keyword>
<dbReference type="Proteomes" id="UP001348641">
    <property type="component" value="Unassembled WGS sequence"/>
</dbReference>
<dbReference type="EMBL" id="JAUUCC010000043">
    <property type="protein sequence ID" value="MEE2052266.1"/>
    <property type="molecule type" value="Genomic_DNA"/>
</dbReference>
<keyword evidence="1" id="KW-0472">Membrane</keyword>
<dbReference type="RefSeq" id="WP_330159306.1">
    <property type="nucleotide sequence ID" value="NZ_BAAAJA010000012.1"/>
</dbReference>
<accession>A0ABU7KSJ4</accession>
<name>A0ABU7KSJ4_9ACTN</name>
<evidence type="ECO:0000313" key="3">
    <source>
        <dbReference type="Proteomes" id="UP001348641"/>
    </source>
</evidence>
<reference evidence="2 3" key="1">
    <citation type="submission" date="2023-07" db="EMBL/GenBank/DDBJ databases">
        <authorList>
            <person name="Girao M."/>
            <person name="Carvalho M.F."/>
        </authorList>
    </citation>
    <scope>NUCLEOTIDE SEQUENCE [LARGE SCALE GENOMIC DNA]</scope>
    <source>
        <strain evidence="2 3">66/93</strain>
    </source>
</reference>
<comment type="caution">
    <text evidence="2">The sequence shown here is derived from an EMBL/GenBank/DDBJ whole genome shotgun (WGS) entry which is preliminary data.</text>
</comment>
<feature type="transmembrane region" description="Helical" evidence="1">
    <location>
        <begin position="21"/>
        <end position="39"/>
    </location>
</feature>
<evidence type="ECO:0000256" key="1">
    <source>
        <dbReference type="SAM" id="Phobius"/>
    </source>
</evidence>
<proteinExistence type="predicted"/>
<keyword evidence="1" id="KW-1133">Transmembrane helix</keyword>